<feature type="domain" description="HTH cro/C1-type" evidence="1">
    <location>
        <begin position="30"/>
        <end position="84"/>
    </location>
</feature>
<organism evidence="2 3">
    <name type="scientific">Arthrobacter hankyongi</name>
    <dbReference type="NCBI Taxonomy" id="2904801"/>
    <lineage>
        <taxon>Bacteria</taxon>
        <taxon>Bacillati</taxon>
        <taxon>Actinomycetota</taxon>
        <taxon>Actinomycetes</taxon>
        <taxon>Micrococcales</taxon>
        <taxon>Micrococcaceae</taxon>
        <taxon>Arthrobacter</taxon>
    </lineage>
</organism>
<evidence type="ECO:0000313" key="3">
    <source>
        <dbReference type="Proteomes" id="UP001165368"/>
    </source>
</evidence>
<dbReference type="CDD" id="cd00093">
    <property type="entry name" value="HTH_XRE"/>
    <property type="match status" value="1"/>
</dbReference>
<dbReference type="SUPFAM" id="SSF47413">
    <property type="entry name" value="lambda repressor-like DNA-binding domains"/>
    <property type="match status" value="1"/>
</dbReference>
<gene>
    <name evidence="2" type="ORF">LVY72_02975</name>
</gene>
<dbReference type="InterPro" id="IPR010982">
    <property type="entry name" value="Lambda_DNA-bd_dom_sf"/>
</dbReference>
<proteinExistence type="predicted"/>
<comment type="caution">
    <text evidence="2">The sequence shown here is derived from an EMBL/GenBank/DDBJ whole genome shotgun (WGS) entry which is preliminary data.</text>
</comment>
<keyword evidence="3" id="KW-1185">Reference proteome</keyword>
<reference evidence="2" key="1">
    <citation type="submission" date="2022-01" db="EMBL/GenBank/DDBJ databases">
        <authorList>
            <person name="Jo J.-H."/>
            <person name="Im W.-T."/>
        </authorList>
    </citation>
    <scope>NUCLEOTIDE SEQUENCE</scope>
    <source>
        <strain evidence="2">I2-34</strain>
    </source>
</reference>
<protein>
    <submittedName>
        <fullName evidence="2">Helix-turn-helix domain-containing protein</fullName>
    </submittedName>
</protein>
<dbReference type="RefSeq" id="WP_237817956.1">
    <property type="nucleotide sequence ID" value="NZ_JAKLTQ010000001.1"/>
</dbReference>
<dbReference type="SMART" id="SM00530">
    <property type="entry name" value="HTH_XRE"/>
    <property type="match status" value="1"/>
</dbReference>
<dbReference type="Pfam" id="PF13560">
    <property type="entry name" value="HTH_31"/>
    <property type="match status" value="1"/>
</dbReference>
<evidence type="ECO:0000313" key="2">
    <source>
        <dbReference type="EMBL" id="MCG2620874.1"/>
    </source>
</evidence>
<sequence length="92" mass="9625">MEPAGPGDLRRLGARLEAETIAQVALGRELAAVRIAARLTRSELAARADIQQAEISRIGRGLGSPTRDTLLRLTEALAARLIIAPFSGPAAG</sequence>
<dbReference type="InterPro" id="IPR001387">
    <property type="entry name" value="Cro/C1-type_HTH"/>
</dbReference>
<dbReference type="Gene3D" id="1.10.260.40">
    <property type="entry name" value="lambda repressor-like DNA-binding domains"/>
    <property type="match status" value="1"/>
</dbReference>
<dbReference type="PROSITE" id="PS50943">
    <property type="entry name" value="HTH_CROC1"/>
    <property type="match status" value="1"/>
</dbReference>
<name>A0ABS9L2K1_9MICC</name>
<evidence type="ECO:0000259" key="1">
    <source>
        <dbReference type="PROSITE" id="PS50943"/>
    </source>
</evidence>
<dbReference type="EMBL" id="JAKLTQ010000001">
    <property type="protein sequence ID" value="MCG2620874.1"/>
    <property type="molecule type" value="Genomic_DNA"/>
</dbReference>
<accession>A0ABS9L2K1</accession>
<dbReference type="Proteomes" id="UP001165368">
    <property type="component" value="Unassembled WGS sequence"/>
</dbReference>